<feature type="chain" id="PRO_5014111926" evidence="1">
    <location>
        <begin position="23"/>
        <end position="172"/>
    </location>
</feature>
<evidence type="ECO:0000256" key="1">
    <source>
        <dbReference type="SAM" id="SignalP"/>
    </source>
</evidence>
<accession>A0A2H4PSK3</accession>
<dbReference type="SUPFAM" id="SSF47266">
    <property type="entry name" value="4-helical cytokines"/>
    <property type="match status" value="1"/>
</dbReference>
<name>A0A2H4PSK3_PLEAT</name>
<dbReference type="Gene3D" id="1.20.1250.10">
    <property type="match status" value="1"/>
</dbReference>
<sequence>MNYAVVLAVMMLSLCCYRDVIAKPLRKGSGAPPQPISPVLHSPDTYSAVREVSRHAQNEDMEVAVRLIPSPNIRGDHQKVCCLHANILGYYLHSILPLRHNMHNQMPQLREDLARVARDLSTHGCVIDEYDDHESSVAFKNELKKMGDKGINKAIGEVDILFTYLTDFCVLA</sequence>
<evidence type="ECO:0000313" key="2">
    <source>
        <dbReference type="EMBL" id="ATW72332.1"/>
    </source>
</evidence>
<organism evidence="2">
    <name type="scientific">Plecoglossus altivelis</name>
    <name type="common">Ayu sweetfish</name>
    <name type="synonym">Salmo altivelis</name>
    <dbReference type="NCBI Taxonomy" id="61084"/>
    <lineage>
        <taxon>Eukaryota</taxon>
        <taxon>Metazoa</taxon>
        <taxon>Chordata</taxon>
        <taxon>Craniata</taxon>
        <taxon>Vertebrata</taxon>
        <taxon>Euteleostomi</taxon>
        <taxon>Actinopterygii</taxon>
        <taxon>Neopterygii</taxon>
        <taxon>Teleostei</taxon>
        <taxon>Stomiati</taxon>
        <taxon>Osmeriformes</taxon>
        <taxon>Plecoglossus</taxon>
    </lineage>
</organism>
<feature type="signal peptide" evidence="1">
    <location>
        <begin position="1"/>
        <end position="22"/>
    </location>
</feature>
<dbReference type="PANTHER" id="PTHR48488:SF1">
    <property type="entry name" value="INTERLEUKIN-22"/>
    <property type="match status" value="1"/>
</dbReference>
<reference evidence="2" key="1">
    <citation type="journal article" date="2017" name="Fish Shellfish Immunol.">
        <title>Molecular characterization of a CC motif chemokine 19-like gene in ayu (Plecoglossus altivelis) and its role in leukocyte trafficking.</title>
        <authorList>
            <person name="Chen F."/>
            <person name="Lu X.J."/>
            <person name="Nie L."/>
            <person name="Ning Y.J."/>
            <person name="Chen J."/>
        </authorList>
    </citation>
    <scope>NUCLEOTIDE SEQUENCE</scope>
</reference>
<dbReference type="InterPro" id="IPR020453">
    <property type="entry name" value="IL-22"/>
</dbReference>
<dbReference type="EMBL" id="MG264002">
    <property type="protein sequence ID" value="ATW72332.1"/>
    <property type="molecule type" value="mRNA"/>
</dbReference>
<dbReference type="InterPro" id="IPR009079">
    <property type="entry name" value="4_helix_cytokine-like_core"/>
</dbReference>
<gene>
    <name evidence="2" type="primary">IL-22</name>
</gene>
<keyword evidence="1" id="KW-0732">Signal</keyword>
<dbReference type="AlphaFoldDB" id="A0A2H4PSK3"/>
<proteinExistence type="evidence at transcript level"/>
<protein>
    <submittedName>
        <fullName evidence="2">Interleukin 22</fullName>
    </submittedName>
</protein>
<dbReference type="GO" id="GO:0005576">
    <property type="term" value="C:extracellular region"/>
    <property type="evidence" value="ECO:0007669"/>
    <property type="project" value="InterPro"/>
</dbReference>
<dbReference type="PANTHER" id="PTHR48488">
    <property type="entry name" value="INTERLEUKIN-22"/>
    <property type="match status" value="1"/>
</dbReference>
<dbReference type="Pfam" id="PF14565">
    <property type="entry name" value="IL22"/>
    <property type="match status" value="1"/>
</dbReference>
<dbReference type="PRINTS" id="PR01936">
    <property type="entry name" value="INTRLEUKIN22"/>
</dbReference>